<sequence>MSSSFIHFQGCSLEHIIGKNTLEPCNRKLTQSHFVKLIKSLSGSLSGLYNGKIIRAIIVKFTKNHIRKLTNIHITGASDSHTLGSSSEHYREAHKEPN</sequence>
<reference evidence="2 3" key="1">
    <citation type="submission" date="2023-03" db="EMBL/GenBank/DDBJ databases">
        <title>WGS of Gossypium arboreum.</title>
        <authorList>
            <person name="Yu D."/>
        </authorList>
    </citation>
    <scope>NUCLEOTIDE SEQUENCE [LARGE SCALE GENOMIC DNA]</scope>
    <source>
        <tissue evidence="2">Leaf</tissue>
    </source>
</reference>
<feature type="compositionally biased region" description="Polar residues" evidence="1">
    <location>
        <begin position="77"/>
        <end position="87"/>
    </location>
</feature>
<feature type="compositionally biased region" description="Basic and acidic residues" evidence="1">
    <location>
        <begin position="88"/>
        <end position="98"/>
    </location>
</feature>
<proteinExistence type="predicted"/>
<dbReference type="EMBL" id="JARKNE010000006">
    <property type="protein sequence ID" value="KAK5825566.1"/>
    <property type="molecule type" value="Genomic_DNA"/>
</dbReference>
<keyword evidence="3" id="KW-1185">Reference proteome</keyword>
<protein>
    <submittedName>
        <fullName evidence="2">Uncharacterized protein</fullName>
    </submittedName>
</protein>
<evidence type="ECO:0000256" key="1">
    <source>
        <dbReference type="SAM" id="MobiDB-lite"/>
    </source>
</evidence>
<comment type="caution">
    <text evidence="2">The sequence shown here is derived from an EMBL/GenBank/DDBJ whole genome shotgun (WGS) entry which is preliminary data.</text>
</comment>
<gene>
    <name evidence="2" type="ORF">PVK06_020418</name>
</gene>
<accession>A0ABR0PMR2</accession>
<evidence type="ECO:0000313" key="2">
    <source>
        <dbReference type="EMBL" id="KAK5825566.1"/>
    </source>
</evidence>
<evidence type="ECO:0000313" key="3">
    <source>
        <dbReference type="Proteomes" id="UP001358586"/>
    </source>
</evidence>
<feature type="region of interest" description="Disordered" evidence="1">
    <location>
        <begin position="77"/>
        <end position="98"/>
    </location>
</feature>
<name>A0ABR0PMR2_GOSAR</name>
<dbReference type="Proteomes" id="UP001358586">
    <property type="component" value="Chromosome 6"/>
</dbReference>
<organism evidence="2 3">
    <name type="scientific">Gossypium arboreum</name>
    <name type="common">Tree cotton</name>
    <name type="synonym">Gossypium nanking</name>
    <dbReference type="NCBI Taxonomy" id="29729"/>
    <lineage>
        <taxon>Eukaryota</taxon>
        <taxon>Viridiplantae</taxon>
        <taxon>Streptophyta</taxon>
        <taxon>Embryophyta</taxon>
        <taxon>Tracheophyta</taxon>
        <taxon>Spermatophyta</taxon>
        <taxon>Magnoliopsida</taxon>
        <taxon>eudicotyledons</taxon>
        <taxon>Gunneridae</taxon>
        <taxon>Pentapetalae</taxon>
        <taxon>rosids</taxon>
        <taxon>malvids</taxon>
        <taxon>Malvales</taxon>
        <taxon>Malvaceae</taxon>
        <taxon>Malvoideae</taxon>
        <taxon>Gossypium</taxon>
    </lineage>
</organism>